<evidence type="ECO:0000256" key="1">
    <source>
        <dbReference type="ARBA" id="ARBA00006739"/>
    </source>
</evidence>
<dbReference type="EMBL" id="LMUA01000002">
    <property type="protein sequence ID" value="KUE77689.1"/>
    <property type="molecule type" value="Genomic_DNA"/>
</dbReference>
<feature type="transmembrane region" description="Helical" evidence="4">
    <location>
        <begin position="340"/>
        <end position="366"/>
    </location>
</feature>
<evidence type="ECO:0000256" key="2">
    <source>
        <dbReference type="ARBA" id="ARBA00022676"/>
    </source>
</evidence>
<sequence length="420" mass="45967">MVTLILTRIVFVLSIPLCLYAVYFGVVALFGLRKKLPAAPQAKPEKRFALVVAARNEAAVIGHLVDSLYGQDYPRELYEVIVAPNNCTDDTEAVAAGRGARIFRPEGVIRSKGEVLTQVVDKIVLAEEFDAMCVFDADNLVDGQFLARMNDALVSGAQVAQGFRDSKNPEQSAISGCYSICYWMLNRFYNGARSALHLSALVNGSGFAVTTALLRRLGGWHTVTMTEDYEFSAQCAMLGERVHFVPEALIYDEQPLTFRQSWKQRRRWTTGSLQGLQNYGHGLFSSFVLHGSLICLDMYLTFLVPMVQLASVVLGIAGLVLTLLGSGITFGGIMLHGMMLAALMTAGGFVASVVGSAVFAAFTVALKNESLSGMAKGILAYWVFLMSQMVLTLLSFVKKQEKWEPIAHTSAKRLEDMRTA</sequence>
<evidence type="ECO:0000313" key="7">
    <source>
        <dbReference type="Proteomes" id="UP000053433"/>
    </source>
</evidence>
<evidence type="ECO:0000313" key="8">
    <source>
        <dbReference type="Proteomes" id="UP000449193"/>
    </source>
</evidence>
<dbReference type="SUPFAM" id="SSF53448">
    <property type="entry name" value="Nucleotide-diphospho-sugar transferases"/>
    <property type="match status" value="1"/>
</dbReference>
<name>A0A0W7TV21_9FIRM</name>
<dbReference type="CDD" id="cd06438">
    <property type="entry name" value="EpsO_like"/>
    <property type="match status" value="1"/>
</dbReference>
<evidence type="ECO:0000256" key="3">
    <source>
        <dbReference type="ARBA" id="ARBA00022679"/>
    </source>
</evidence>
<dbReference type="GO" id="GO:0016757">
    <property type="term" value="F:glycosyltransferase activity"/>
    <property type="evidence" value="ECO:0007669"/>
    <property type="project" value="UniProtKB-KW"/>
</dbReference>
<feature type="transmembrane region" description="Helical" evidence="4">
    <location>
        <begin position="309"/>
        <end position="333"/>
    </location>
</feature>
<proteinExistence type="inferred from homology"/>
<reference evidence="5 7" key="1">
    <citation type="submission" date="2015-10" db="EMBL/GenBank/DDBJ databases">
        <title>A novel member of the family Ruminococcaceae isolated from human faeces.</title>
        <authorList>
            <person name="Shkoporov A.N."/>
            <person name="Chaplin A.V."/>
            <person name="Motuzova O.V."/>
            <person name="Kafarskaia L.I."/>
            <person name="Efimov B.A."/>
        </authorList>
    </citation>
    <scope>NUCLEOTIDE SEQUENCE [LARGE SCALE GENOMIC DNA]</scope>
    <source>
        <strain evidence="5 7">668</strain>
    </source>
</reference>
<keyword evidence="4" id="KW-0812">Transmembrane</keyword>
<dbReference type="EMBL" id="WMZR01000013">
    <property type="protein sequence ID" value="MTS52016.1"/>
    <property type="molecule type" value="Genomic_DNA"/>
</dbReference>
<feature type="transmembrane region" description="Helical" evidence="4">
    <location>
        <begin position="283"/>
        <end position="303"/>
    </location>
</feature>
<reference evidence="6 8" key="2">
    <citation type="journal article" date="2019" name="Nat. Med.">
        <title>A library of human gut bacterial isolates paired with longitudinal multiomics data enables mechanistic microbiome research.</title>
        <authorList>
            <person name="Poyet M."/>
            <person name="Groussin M."/>
            <person name="Gibbons S.M."/>
            <person name="Avila-Pacheco J."/>
            <person name="Jiang X."/>
            <person name="Kearney S.M."/>
            <person name="Perrotta A.R."/>
            <person name="Berdy B."/>
            <person name="Zhao S."/>
            <person name="Lieberman T.D."/>
            <person name="Swanson P.K."/>
            <person name="Smith M."/>
            <person name="Roesemann S."/>
            <person name="Alexander J.E."/>
            <person name="Rich S.A."/>
            <person name="Livny J."/>
            <person name="Vlamakis H."/>
            <person name="Clish C."/>
            <person name="Bullock K."/>
            <person name="Deik A."/>
            <person name="Scott J."/>
            <person name="Pierce K.A."/>
            <person name="Xavier R.J."/>
            <person name="Alm E.J."/>
        </authorList>
    </citation>
    <scope>NUCLEOTIDE SEQUENCE [LARGE SCALE GENOMIC DNA]</scope>
    <source>
        <strain evidence="6 8">BIOML-A7</strain>
    </source>
</reference>
<dbReference type="AlphaFoldDB" id="A0A0W7TV21"/>
<feature type="transmembrane region" description="Helical" evidence="4">
    <location>
        <begin position="378"/>
        <end position="397"/>
    </location>
</feature>
<keyword evidence="4" id="KW-1133">Transmembrane helix</keyword>
<dbReference type="Proteomes" id="UP000449193">
    <property type="component" value="Unassembled WGS sequence"/>
</dbReference>
<evidence type="ECO:0000256" key="4">
    <source>
        <dbReference type="SAM" id="Phobius"/>
    </source>
</evidence>
<keyword evidence="3 6" id="KW-0808">Transferase</keyword>
<evidence type="ECO:0000313" key="5">
    <source>
        <dbReference type="EMBL" id="KUE77689.1"/>
    </source>
</evidence>
<feature type="transmembrane region" description="Helical" evidence="4">
    <location>
        <begin position="6"/>
        <end position="32"/>
    </location>
</feature>
<dbReference type="RefSeq" id="WP_050005942.1">
    <property type="nucleotide sequence ID" value="NZ_CAQJQL010000033.1"/>
</dbReference>
<dbReference type="InterPro" id="IPR029044">
    <property type="entry name" value="Nucleotide-diphossugar_trans"/>
</dbReference>
<dbReference type="GeneID" id="42857650"/>
<evidence type="ECO:0000313" key="6">
    <source>
        <dbReference type="EMBL" id="MTS52016.1"/>
    </source>
</evidence>
<dbReference type="Gene3D" id="3.90.550.10">
    <property type="entry name" value="Spore Coat Polysaccharide Biosynthesis Protein SpsA, Chain A"/>
    <property type="match status" value="1"/>
</dbReference>
<protein>
    <submittedName>
        <fullName evidence="6">Glycosyltransferase</fullName>
    </submittedName>
</protein>
<keyword evidence="4" id="KW-0472">Membrane</keyword>
<dbReference type="Proteomes" id="UP000053433">
    <property type="component" value="Unassembled WGS sequence"/>
</dbReference>
<dbReference type="Pfam" id="PF13641">
    <property type="entry name" value="Glyco_tranf_2_3"/>
    <property type="match status" value="1"/>
</dbReference>
<gene>
    <name evidence="5" type="ORF">ASJ35_02940</name>
    <name evidence="6" type="ORF">GMD52_10725</name>
</gene>
<dbReference type="PANTHER" id="PTHR43630:SF1">
    <property type="entry name" value="POLY-BETA-1,6-N-ACETYL-D-GLUCOSAMINE SYNTHASE"/>
    <property type="match status" value="1"/>
</dbReference>
<organism evidence="5 7">
    <name type="scientific">Ruthenibacterium lactatiformans</name>
    <dbReference type="NCBI Taxonomy" id="1550024"/>
    <lineage>
        <taxon>Bacteria</taxon>
        <taxon>Bacillati</taxon>
        <taxon>Bacillota</taxon>
        <taxon>Clostridia</taxon>
        <taxon>Eubacteriales</taxon>
        <taxon>Oscillospiraceae</taxon>
        <taxon>Ruthenibacterium</taxon>
    </lineage>
</organism>
<dbReference type="PANTHER" id="PTHR43630">
    <property type="entry name" value="POLY-BETA-1,6-N-ACETYL-D-GLUCOSAMINE SYNTHASE"/>
    <property type="match status" value="1"/>
</dbReference>
<comment type="caution">
    <text evidence="5">The sequence shown here is derived from an EMBL/GenBank/DDBJ whole genome shotgun (WGS) entry which is preliminary data.</text>
</comment>
<comment type="similarity">
    <text evidence="1">Belongs to the glycosyltransferase 2 family.</text>
</comment>
<keyword evidence="2" id="KW-0328">Glycosyltransferase</keyword>
<accession>A0A0W7TV21</accession>